<feature type="transmembrane region" description="Helical" evidence="16">
    <location>
        <begin position="665"/>
        <end position="685"/>
    </location>
</feature>
<evidence type="ECO:0000256" key="3">
    <source>
        <dbReference type="ARBA" id="ARBA00022448"/>
    </source>
</evidence>
<dbReference type="PANTHER" id="PTHR22950">
    <property type="entry name" value="AMINO ACID TRANSPORTER"/>
    <property type="match status" value="1"/>
</dbReference>
<evidence type="ECO:0000256" key="2">
    <source>
        <dbReference type="ARBA" id="ARBA00004155"/>
    </source>
</evidence>
<feature type="transmembrane region" description="Helical" evidence="16">
    <location>
        <begin position="158"/>
        <end position="179"/>
    </location>
</feature>
<comment type="caution">
    <text evidence="18">The sequence shown here is derived from an EMBL/GenBank/DDBJ whole genome shotgun (WGS) entry which is preliminary data.</text>
</comment>
<dbReference type="EMBL" id="RCHS01003461">
    <property type="protein sequence ID" value="RMX41669.1"/>
    <property type="molecule type" value="Genomic_DNA"/>
</dbReference>
<protein>
    <recommendedName>
        <fullName evidence="17">Amino acid transporter transmembrane domain-containing protein</fullName>
    </recommendedName>
</protein>
<evidence type="ECO:0000256" key="8">
    <source>
        <dbReference type="ARBA" id="ARBA00022989"/>
    </source>
</evidence>
<keyword evidence="13" id="KW-0458">Lysosome</keyword>
<feature type="transmembrane region" description="Helical" evidence="16">
    <location>
        <begin position="385"/>
        <end position="409"/>
    </location>
</feature>
<evidence type="ECO:0000313" key="18">
    <source>
        <dbReference type="EMBL" id="RMX41669.1"/>
    </source>
</evidence>
<feature type="domain" description="Amino acid transporter transmembrane" evidence="17">
    <location>
        <begin position="307"/>
        <end position="453"/>
    </location>
</feature>
<feature type="domain" description="Amino acid transporter transmembrane" evidence="17">
    <location>
        <begin position="599"/>
        <end position="822"/>
    </location>
</feature>
<keyword evidence="4 16" id="KW-0812">Transmembrane</keyword>
<evidence type="ECO:0000256" key="14">
    <source>
        <dbReference type="ARBA" id="ARBA00038442"/>
    </source>
</evidence>
<sequence length="832" mass="94011">MEGERSEYTRDKVVDEKSPLLSEQGDSSNAVKDRSRASNSSRGLYDSNSTHDGSLNSESSNNFAKRKPFHYNTLRNPVVTPHDMDIAAKFNRYRYISRLSRHNVIIPRHILPPHLFLVIPKESDEKQSSLVTIFSIWNTMMGTSLLSIPWAIDQAGFALAIILLVVMAGLCLYSCYLIIRCAEETAKQGDVLEFSDICKKYLGKPGEFIAILFSVAANAGGAIVFWVLMSSFLFYSGKYIHVLCPGGHSASASSANRLITADKTSFFKFWQLQHTEPYQLCILLSSSLPKPVYGEFTWILNMTAYQASFPALTGILTLAYFIHNCILSIMRNQENPKNNARDLSIAYFLVALTYIVVGLLFFISFPREKSCIQEVLLDNLPAPDIMTFIARLFLLFQLTTVFPLIVYIIRVQLMLYFFNKIYPSFLHIFVLNLALIGACVLFAVVYPHVGNIISKRNQNGITTGNYTQTRKPFNLNSFKKAIVSSLEYWDLAAKFNRYRYISRLSNHNVAGFVLGTILVIVMAGIIFYTCYLIIKCSQEKVEHGDVVEFSALCREYLGKPGELIAVLFSVAPLVSAVIVFWVLMSNFLFNSGKYIQGTVSAIYIIIFTIIKASIWGVNLDFKKIPMFKASFPALTGLLTLAYLIHNCILSIMRNQENPKNNERDLSVAFCLVAFTYTLVGVLFFISFPREKDCIQQVLLDNFPAADVMTFIARLFLLFQLTTVFPLAMYVIRVQFMFYFFKKTYPSYLHVFILNFVLIGTCVLFAVVYPHVGDFIRYAGSLSGVAYDYALPCIVYIVIQKQKGKLSWLSAGFHSIIVLLGFANLMAQFFTSA</sequence>
<name>A0A3M6TJZ5_POCDA</name>
<keyword evidence="7" id="KW-0029">Amino-acid transport</keyword>
<dbReference type="GO" id="GO:0046872">
    <property type="term" value="F:metal ion binding"/>
    <property type="evidence" value="ECO:0007669"/>
    <property type="project" value="UniProtKB-KW"/>
</dbReference>
<feature type="transmembrane region" description="Helical" evidence="16">
    <location>
        <begin position="421"/>
        <end position="446"/>
    </location>
</feature>
<feature type="transmembrane region" description="Helical" evidence="16">
    <location>
        <begin position="563"/>
        <end position="583"/>
    </location>
</feature>
<evidence type="ECO:0000256" key="15">
    <source>
        <dbReference type="SAM" id="MobiDB-lite"/>
    </source>
</evidence>
<evidence type="ECO:0000256" key="10">
    <source>
        <dbReference type="ARBA" id="ARBA00023136"/>
    </source>
</evidence>
<feature type="transmembrane region" description="Helical" evidence="16">
    <location>
        <begin position="343"/>
        <end position="365"/>
    </location>
</feature>
<feature type="transmembrane region" description="Helical" evidence="16">
    <location>
        <begin position="595"/>
        <end position="617"/>
    </location>
</feature>
<evidence type="ECO:0000256" key="13">
    <source>
        <dbReference type="ARBA" id="ARBA00023228"/>
    </source>
</evidence>
<dbReference type="AlphaFoldDB" id="A0A3M6TJZ5"/>
<evidence type="ECO:0000256" key="12">
    <source>
        <dbReference type="ARBA" id="ARBA00023180"/>
    </source>
</evidence>
<evidence type="ECO:0000256" key="11">
    <source>
        <dbReference type="ARBA" id="ARBA00023157"/>
    </source>
</evidence>
<feature type="transmembrane region" description="Helical" evidence="16">
    <location>
        <begin position="629"/>
        <end position="653"/>
    </location>
</feature>
<reference evidence="18 19" key="1">
    <citation type="journal article" date="2018" name="Sci. Rep.">
        <title>Comparative analysis of the Pocillopora damicornis genome highlights role of immune system in coral evolution.</title>
        <authorList>
            <person name="Cunning R."/>
            <person name="Bay R.A."/>
            <person name="Gillette P."/>
            <person name="Baker A.C."/>
            <person name="Traylor-Knowles N."/>
        </authorList>
    </citation>
    <scope>NUCLEOTIDE SEQUENCE [LARGE SCALE GENOMIC DNA]</scope>
    <source>
        <strain evidence="18">RSMAS</strain>
        <tissue evidence="18">Whole animal</tissue>
    </source>
</reference>
<dbReference type="GO" id="GO:0031902">
    <property type="term" value="C:late endosome membrane"/>
    <property type="evidence" value="ECO:0007669"/>
    <property type="project" value="UniProtKB-SubCell"/>
</dbReference>
<dbReference type="GO" id="GO:0005765">
    <property type="term" value="C:lysosomal membrane"/>
    <property type="evidence" value="ECO:0007669"/>
    <property type="project" value="UniProtKB-SubCell"/>
</dbReference>
<dbReference type="OrthoDB" id="294730at2759"/>
<feature type="transmembrane region" description="Helical" evidence="16">
    <location>
        <begin position="130"/>
        <end position="152"/>
    </location>
</feature>
<dbReference type="InterPro" id="IPR013057">
    <property type="entry name" value="AA_transpt_TM"/>
</dbReference>
<feature type="transmembrane region" description="Helical" evidence="16">
    <location>
        <begin position="509"/>
        <end position="534"/>
    </location>
</feature>
<evidence type="ECO:0000259" key="17">
    <source>
        <dbReference type="Pfam" id="PF01490"/>
    </source>
</evidence>
<feature type="transmembrane region" description="Helical" evidence="16">
    <location>
        <begin position="208"/>
        <end position="229"/>
    </location>
</feature>
<accession>A0A3M6TJZ5</accession>
<feature type="compositionally biased region" description="Polar residues" evidence="15">
    <location>
        <begin position="37"/>
        <end position="62"/>
    </location>
</feature>
<feature type="domain" description="Amino acid transporter transmembrane" evidence="17">
    <location>
        <begin position="127"/>
        <end position="233"/>
    </location>
</feature>
<comment type="similarity">
    <text evidence="14">Belongs to the amino acid/polyamine transporter 2 family. SLC38A9 subfamily.</text>
</comment>
<feature type="transmembrane region" description="Helical" evidence="16">
    <location>
        <begin position="774"/>
        <end position="798"/>
    </location>
</feature>
<evidence type="ECO:0000313" key="19">
    <source>
        <dbReference type="Proteomes" id="UP000275408"/>
    </source>
</evidence>
<keyword evidence="5" id="KW-0479">Metal-binding</keyword>
<evidence type="ECO:0000256" key="5">
    <source>
        <dbReference type="ARBA" id="ARBA00022723"/>
    </source>
</evidence>
<keyword evidence="9" id="KW-0915">Sodium</keyword>
<evidence type="ECO:0000256" key="9">
    <source>
        <dbReference type="ARBA" id="ARBA00023053"/>
    </source>
</evidence>
<feature type="transmembrane region" description="Helical" evidence="16">
    <location>
        <begin position="298"/>
        <end position="322"/>
    </location>
</feature>
<proteinExistence type="inferred from homology"/>
<evidence type="ECO:0000256" key="7">
    <source>
        <dbReference type="ARBA" id="ARBA00022970"/>
    </source>
</evidence>
<keyword evidence="10 16" id="KW-0472">Membrane</keyword>
<keyword evidence="11" id="KW-1015">Disulfide bond</keyword>
<feature type="region of interest" description="Disordered" evidence="15">
    <location>
        <begin position="1"/>
        <end position="62"/>
    </location>
</feature>
<dbReference type="Proteomes" id="UP000275408">
    <property type="component" value="Unassembled WGS sequence"/>
</dbReference>
<dbReference type="PANTHER" id="PTHR22950:SF244">
    <property type="entry name" value="NEUTRAL AMINO ACID TRANSPORTER 9"/>
    <property type="match status" value="1"/>
</dbReference>
<dbReference type="GO" id="GO:0015179">
    <property type="term" value="F:L-amino acid transmembrane transporter activity"/>
    <property type="evidence" value="ECO:0007669"/>
    <property type="project" value="TreeGrafter"/>
</dbReference>
<feature type="transmembrane region" description="Helical" evidence="16">
    <location>
        <begin position="747"/>
        <end position="768"/>
    </location>
</feature>
<feature type="compositionally biased region" description="Basic and acidic residues" evidence="15">
    <location>
        <begin position="1"/>
        <end position="18"/>
    </location>
</feature>
<dbReference type="STRING" id="46731.A0A3M6TJZ5"/>
<feature type="transmembrane region" description="Helical" evidence="16">
    <location>
        <begin position="722"/>
        <end position="740"/>
    </location>
</feature>
<feature type="transmembrane region" description="Helical" evidence="16">
    <location>
        <begin position="805"/>
        <end position="829"/>
    </location>
</feature>
<evidence type="ECO:0000256" key="1">
    <source>
        <dbReference type="ARBA" id="ARBA00004107"/>
    </source>
</evidence>
<comment type="subcellular location">
    <subcellularLocation>
        <location evidence="1">Late endosome membrane</location>
        <topology evidence="1">Multi-pass membrane protein</topology>
    </subcellularLocation>
    <subcellularLocation>
        <location evidence="2">Lysosome membrane</location>
        <topology evidence="2">Multi-pass membrane protein</topology>
    </subcellularLocation>
</comment>
<dbReference type="Pfam" id="PF01490">
    <property type="entry name" value="Aa_trans"/>
    <property type="match status" value="3"/>
</dbReference>
<keyword evidence="8 16" id="KW-1133">Transmembrane helix</keyword>
<keyword evidence="6" id="KW-0967">Endosome</keyword>
<organism evidence="18 19">
    <name type="scientific">Pocillopora damicornis</name>
    <name type="common">Cauliflower coral</name>
    <name type="synonym">Millepora damicornis</name>
    <dbReference type="NCBI Taxonomy" id="46731"/>
    <lineage>
        <taxon>Eukaryota</taxon>
        <taxon>Metazoa</taxon>
        <taxon>Cnidaria</taxon>
        <taxon>Anthozoa</taxon>
        <taxon>Hexacorallia</taxon>
        <taxon>Scleractinia</taxon>
        <taxon>Astrocoeniina</taxon>
        <taxon>Pocilloporidae</taxon>
        <taxon>Pocillopora</taxon>
    </lineage>
</organism>
<evidence type="ECO:0000256" key="6">
    <source>
        <dbReference type="ARBA" id="ARBA00022753"/>
    </source>
</evidence>
<keyword evidence="3" id="KW-0813">Transport</keyword>
<evidence type="ECO:0000256" key="16">
    <source>
        <dbReference type="SAM" id="Phobius"/>
    </source>
</evidence>
<keyword evidence="19" id="KW-1185">Reference proteome</keyword>
<keyword evidence="12" id="KW-0325">Glycoprotein</keyword>
<evidence type="ECO:0000256" key="4">
    <source>
        <dbReference type="ARBA" id="ARBA00022692"/>
    </source>
</evidence>
<gene>
    <name evidence="18" type="ORF">pdam_00015861</name>
</gene>